<keyword evidence="4" id="KW-1185">Reference proteome</keyword>
<organism evidence="3 4">
    <name type="scientific">Teratosphaeria destructans</name>
    <dbReference type="NCBI Taxonomy" id="418781"/>
    <lineage>
        <taxon>Eukaryota</taxon>
        <taxon>Fungi</taxon>
        <taxon>Dikarya</taxon>
        <taxon>Ascomycota</taxon>
        <taxon>Pezizomycotina</taxon>
        <taxon>Dothideomycetes</taxon>
        <taxon>Dothideomycetidae</taxon>
        <taxon>Mycosphaerellales</taxon>
        <taxon>Teratosphaeriaceae</taxon>
        <taxon>Teratosphaeria</taxon>
    </lineage>
</organism>
<evidence type="ECO:0000256" key="2">
    <source>
        <dbReference type="SAM" id="Phobius"/>
    </source>
</evidence>
<dbReference type="AlphaFoldDB" id="A0A9W7SZS6"/>
<name>A0A9W7SZS6_9PEZI</name>
<accession>A0A9W7SZS6</accession>
<keyword evidence="2" id="KW-1133">Transmembrane helix</keyword>
<dbReference type="OrthoDB" id="2120024at2759"/>
<reference evidence="3 4" key="2">
    <citation type="journal article" date="2021" name="Curr. Genet.">
        <title>Genetic response to nitrogen starvation in the aggressive Eucalyptus foliar pathogen Teratosphaeria destructans.</title>
        <authorList>
            <person name="Havenga M."/>
            <person name="Wingfield B.D."/>
            <person name="Wingfield M.J."/>
            <person name="Dreyer L.L."/>
            <person name="Roets F."/>
            <person name="Aylward J."/>
        </authorList>
    </citation>
    <scope>NUCLEOTIDE SEQUENCE [LARGE SCALE GENOMIC DNA]</scope>
    <source>
        <strain evidence="3">CMW44962</strain>
    </source>
</reference>
<evidence type="ECO:0000313" key="3">
    <source>
        <dbReference type="EMBL" id="KAH9844404.1"/>
    </source>
</evidence>
<keyword evidence="2" id="KW-0472">Membrane</keyword>
<reference evidence="3 4" key="1">
    <citation type="journal article" date="2018" name="IMA Fungus">
        <title>IMA Genome-F 10: Nine draft genome sequences of Claviceps purpurea s.lat., including C. arundinis, C. humidiphila, and C. cf. spartinae, pseudomolecules for the pitch canker pathogen Fusarium circinatum, draft genome of Davidsoniella eucalypti, Grosmannia galeiformis, Quambalaria eucalypti, and Teratosphaeria destructans.</title>
        <authorList>
            <person name="Wingfield B.D."/>
            <person name="Liu M."/>
            <person name="Nguyen H.D."/>
            <person name="Lane F.A."/>
            <person name="Morgan S.W."/>
            <person name="De Vos L."/>
            <person name="Wilken P.M."/>
            <person name="Duong T.A."/>
            <person name="Aylward J."/>
            <person name="Coetzee M.P."/>
            <person name="Dadej K."/>
            <person name="De Beer Z.W."/>
            <person name="Findlay W."/>
            <person name="Havenga M."/>
            <person name="Kolarik M."/>
            <person name="Menzies J.G."/>
            <person name="Naidoo K."/>
            <person name="Pochopski O."/>
            <person name="Shoukouhi P."/>
            <person name="Santana Q.C."/>
            <person name="Seifert K.A."/>
            <person name="Soal N."/>
            <person name="Steenkamp E.T."/>
            <person name="Tatham C.T."/>
            <person name="van der Nest M.A."/>
            <person name="Wingfield M.J."/>
        </authorList>
    </citation>
    <scope>NUCLEOTIDE SEQUENCE [LARGE SCALE GENOMIC DNA]</scope>
    <source>
        <strain evidence="3">CMW44962</strain>
    </source>
</reference>
<keyword evidence="2" id="KW-0812">Transmembrane</keyword>
<dbReference type="Proteomes" id="UP001138500">
    <property type="component" value="Unassembled WGS sequence"/>
</dbReference>
<evidence type="ECO:0000256" key="1">
    <source>
        <dbReference type="SAM" id="MobiDB-lite"/>
    </source>
</evidence>
<evidence type="ECO:0000313" key="4">
    <source>
        <dbReference type="Proteomes" id="UP001138500"/>
    </source>
</evidence>
<sequence>MAFPRTMTRTRLQSLCHMRHSLRRQSTYQPPDPPKVNPHGNFYKQFGRPVAKNFLIAVATFQVLYIGWIKLEGMEIRQEKGEEMKGLQHELEGLTGKKAP</sequence>
<comment type="caution">
    <text evidence="3">The sequence shown here is derived from an EMBL/GenBank/DDBJ whole genome shotgun (WGS) entry which is preliminary data.</text>
</comment>
<gene>
    <name evidence="3" type="ORF">Tdes44962_MAKER01437</name>
</gene>
<proteinExistence type="predicted"/>
<dbReference type="EMBL" id="RIBY02000335">
    <property type="protein sequence ID" value="KAH9844404.1"/>
    <property type="molecule type" value="Genomic_DNA"/>
</dbReference>
<feature type="region of interest" description="Disordered" evidence="1">
    <location>
        <begin position="19"/>
        <end position="41"/>
    </location>
</feature>
<feature type="transmembrane region" description="Helical" evidence="2">
    <location>
        <begin position="54"/>
        <end position="71"/>
    </location>
</feature>
<protein>
    <submittedName>
        <fullName evidence="3">Uncharacterized protein</fullName>
    </submittedName>
</protein>